<dbReference type="KEGG" id="seri:SERIO_v1c03200"/>
<name>A0A0H3XM22_9MOLU</name>
<accession>A0A0H3XM22</accession>
<gene>
    <name evidence="2" type="ORF">SERIO_v1c03200</name>
</gene>
<reference evidence="3" key="2">
    <citation type="submission" date="2015-06" db="EMBL/GenBank/DDBJ databases">
        <title>Complete genome sequence of Spiroplasma eriocheiris TDA-040725-5 (DSM 21848).</title>
        <authorList>
            <person name="Lo W.-S."/>
            <person name="Kuo C.-H."/>
        </authorList>
    </citation>
    <scope>NUCLEOTIDE SEQUENCE [LARGE SCALE GENOMIC DNA]</scope>
    <source>
        <strain evidence="3">TDA-040725-5</strain>
    </source>
</reference>
<feature type="transmembrane region" description="Helical" evidence="1">
    <location>
        <begin position="168"/>
        <end position="193"/>
    </location>
</feature>
<keyword evidence="3" id="KW-1185">Reference proteome</keyword>
<keyword evidence="1" id="KW-0812">Transmembrane</keyword>
<dbReference type="PATRIC" id="fig|743698.3.peg.321"/>
<keyword evidence="1" id="KW-0472">Membrane</keyword>
<dbReference type="EMBL" id="CP011856">
    <property type="protein sequence ID" value="AKM53902.1"/>
    <property type="molecule type" value="Genomic_DNA"/>
</dbReference>
<organism evidence="2 3">
    <name type="scientific">Spiroplasma eriocheiris</name>
    <dbReference type="NCBI Taxonomy" id="315358"/>
    <lineage>
        <taxon>Bacteria</taxon>
        <taxon>Bacillati</taxon>
        <taxon>Mycoplasmatota</taxon>
        <taxon>Mollicutes</taxon>
        <taxon>Entomoplasmatales</taxon>
        <taxon>Spiroplasmataceae</taxon>
        <taxon>Spiroplasma</taxon>
    </lineage>
</organism>
<reference evidence="2 3" key="1">
    <citation type="journal article" date="2015" name="Genome Biol. Evol.">
        <title>Found and Lost: The Fates of Horizontally Acquired Genes in Arthropod-Symbiotic Spiroplasma.</title>
        <authorList>
            <person name="Lo W.S."/>
            <person name="Gasparich G.E."/>
            <person name="Kuo C.H."/>
        </authorList>
    </citation>
    <scope>NUCLEOTIDE SEQUENCE [LARGE SCALE GENOMIC DNA]</scope>
    <source>
        <strain evidence="3">TDA-040725-5</strain>
    </source>
</reference>
<sequence length="311" mass="35577">MKKEFLHDNFNVIKNHFRLNWKLILFFVIFWLIITIDLLAMTLMSHLHGVKVPVIGNFTAEIKTSGSSTGTTLVSISQMLNWALFAGPGIVFFSIFSLVLINKNFIKEVNGGQINFWLVLPLSRKQIASAKMFYIIIANIIVFVPSFIIILIFAGISYDAKQWFGYVFLYGIQFILFIALLIMIYTLISVWLVEKTMTINIINALIAFWILITWIILLIYDMNPTQFPGLEYIKYISLQSMVVVPLKFSSSKIGSETIIPIDSSHDLYLKAYQHLQFNKIAITICTILLPILATGFGFCGVYLFNRKDLKI</sequence>
<feature type="transmembrane region" description="Helical" evidence="1">
    <location>
        <begin position="132"/>
        <end position="156"/>
    </location>
</feature>
<feature type="transmembrane region" description="Helical" evidence="1">
    <location>
        <begin position="200"/>
        <end position="220"/>
    </location>
</feature>
<proteinExistence type="predicted"/>
<dbReference type="RefSeq" id="WP_236682165.1">
    <property type="nucleotide sequence ID" value="NZ_CP011856.1"/>
</dbReference>
<dbReference type="Proteomes" id="UP000035661">
    <property type="component" value="Chromosome"/>
</dbReference>
<evidence type="ECO:0000313" key="2">
    <source>
        <dbReference type="EMBL" id="AKM53902.1"/>
    </source>
</evidence>
<evidence type="ECO:0000256" key="1">
    <source>
        <dbReference type="SAM" id="Phobius"/>
    </source>
</evidence>
<dbReference type="AlphaFoldDB" id="A0A0H3XM22"/>
<evidence type="ECO:0000313" key="3">
    <source>
        <dbReference type="Proteomes" id="UP000035661"/>
    </source>
</evidence>
<feature type="transmembrane region" description="Helical" evidence="1">
    <location>
        <begin position="82"/>
        <end position="101"/>
    </location>
</feature>
<feature type="transmembrane region" description="Helical" evidence="1">
    <location>
        <begin position="21"/>
        <end position="44"/>
    </location>
</feature>
<protein>
    <submittedName>
        <fullName evidence="2">Uncharacterized protein</fullName>
    </submittedName>
</protein>
<keyword evidence="1" id="KW-1133">Transmembrane helix</keyword>
<feature type="transmembrane region" description="Helical" evidence="1">
    <location>
        <begin position="280"/>
        <end position="304"/>
    </location>
</feature>